<comment type="caution">
    <text evidence="3">The sequence shown here is derived from an EMBL/GenBank/DDBJ whole genome shotgun (WGS) entry which is preliminary data.</text>
</comment>
<reference evidence="3 4" key="1">
    <citation type="submission" date="2024-02" db="EMBL/GenBank/DDBJ databases">
        <title>Haloferula sargassicola NBRC 104335.</title>
        <authorList>
            <person name="Ichikawa N."/>
            <person name="Katano-Makiyama Y."/>
            <person name="Hidaka K."/>
        </authorList>
    </citation>
    <scope>NUCLEOTIDE SEQUENCE [LARGE SCALE GENOMIC DNA]</scope>
    <source>
        <strain evidence="3 4">NBRC 104335</strain>
    </source>
</reference>
<dbReference type="EMBL" id="BAABRI010000033">
    <property type="protein sequence ID" value="GAA5484740.1"/>
    <property type="molecule type" value="Genomic_DNA"/>
</dbReference>
<dbReference type="RefSeq" id="WP_353568845.1">
    <property type="nucleotide sequence ID" value="NZ_BAABRI010000033.1"/>
</dbReference>
<evidence type="ECO:0000313" key="4">
    <source>
        <dbReference type="Proteomes" id="UP001476282"/>
    </source>
</evidence>
<dbReference type="SMART" id="SM00327">
    <property type="entry name" value="VWA"/>
    <property type="match status" value="1"/>
</dbReference>
<sequence length="691" mass="75125">MKHEDDLMDALLKEQAKGGADEKLLASIEEALDEKKSGGGGWRRGAPWAAAAAIMIGGWVVYHSQPEEEPVIAYHPTSAPVESRRVMEAPELADAKMQPSVPSEPVVADENPLTGLFVEPATAPPHGAAPQTKGNLDGFAQDEPSSRPLPRIVAPPAGEGQTRRLDDLRGMPGDVGGAGFEPNLALLPPVEERLRSRGSEWFPVPGRSLPKEKLLQGADAEEFSRDNYGQLVDQPWKSPWDDPLSTFSIDVDTASYTNVRRAILEGRAIQPDAVRIEECINYFDYRYEPPSEGNAFAVHTKLATCPWQPEHLLARVAIKGKEIAANARPASNLVFLIDVSGSMQSSDKLPLLKQSMQVLIDSLDERDRVGIVVYAGTEGVVLEPTLLDEAGKSKAAAALTKLESGGSTNGGAGLARAYQMADSHRVDDGVNRVILATDGDFNVGTTGQGQLVELVKKQAAKGVSLSVLGFGTGNLNDAMMEAITNDGNGNYFYVDGQREAERIFLQKLSGTLVTIAKDVKIQVEFNPGKVKAYRLIGYANRVLRNQDFNDDKVDAGDIGAGHTVTAFYEIVPVGVDGPDTGGVDGLRYQQPAERKELVESDDWFTLKLRYKYPEGEKSRLIESPVTGDPVKWEDAGNDFRMASAVALFGMKLRGQVEEVPWDRVAEIARPALADDPEERRAEFFELIKKLD</sequence>
<evidence type="ECO:0000259" key="2">
    <source>
        <dbReference type="PROSITE" id="PS50234"/>
    </source>
</evidence>
<accession>A0ABP9UT80</accession>
<dbReference type="InterPro" id="IPR002035">
    <property type="entry name" value="VWF_A"/>
</dbReference>
<evidence type="ECO:0000313" key="3">
    <source>
        <dbReference type="EMBL" id="GAA5484740.1"/>
    </source>
</evidence>
<evidence type="ECO:0000256" key="1">
    <source>
        <dbReference type="SAM" id="MobiDB-lite"/>
    </source>
</evidence>
<dbReference type="InterPro" id="IPR021908">
    <property type="entry name" value="YfbK_C"/>
</dbReference>
<name>A0ABP9UT80_9BACT</name>
<dbReference type="PANTHER" id="PTHR10579:SF43">
    <property type="entry name" value="ZINC FINGER (C3HC4-TYPE RING FINGER) FAMILY PROTEIN"/>
    <property type="match status" value="1"/>
</dbReference>
<dbReference type="Proteomes" id="UP001476282">
    <property type="component" value="Unassembled WGS sequence"/>
</dbReference>
<dbReference type="InterPro" id="IPR051266">
    <property type="entry name" value="CLCR"/>
</dbReference>
<dbReference type="Pfam" id="PF12450">
    <property type="entry name" value="vWF_A"/>
    <property type="match status" value="1"/>
</dbReference>
<dbReference type="InterPro" id="IPR036465">
    <property type="entry name" value="vWFA_dom_sf"/>
</dbReference>
<dbReference type="SUPFAM" id="SSF53300">
    <property type="entry name" value="vWA-like"/>
    <property type="match status" value="1"/>
</dbReference>
<dbReference type="Gene3D" id="3.40.50.410">
    <property type="entry name" value="von Willebrand factor, type A domain"/>
    <property type="match status" value="1"/>
</dbReference>
<dbReference type="CDD" id="cd01465">
    <property type="entry name" value="vWA_subgroup"/>
    <property type="match status" value="1"/>
</dbReference>
<organism evidence="3 4">
    <name type="scientific">Haloferula sargassicola</name>
    <dbReference type="NCBI Taxonomy" id="490096"/>
    <lineage>
        <taxon>Bacteria</taxon>
        <taxon>Pseudomonadati</taxon>
        <taxon>Verrucomicrobiota</taxon>
        <taxon>Verrucomicrobiia</taxon>
        <taxon>Verrucomicrobiales</taxon>
        <taxon>Verrucomicrobiaceae</taxon>
        <taxon>Haloferula</taxon>
    </lineage>
</organism>
<protein>
    <recommendedName>
        <fullName evidence="2">VWFA domain-containing protein</fullName>
    </recommendedName>
</protein>
<dbReference type="PROSITE" id="PS50234">
    <property type="entry name" value="VWFA"/>
    <property type="match status" value="1"/>
</dbReference>
<dbReference type="Pfam" id="PF00092">
    <property type="entry name" value="VWA"/>
    <property type="match status" value="1"/>
</dbReference>
<feature type="region of interest" description="Disordered" evidence="1">
    <location>
        <begin position="122"/>
        <end position="166"/>
    </location>
</feature>
<gene>
    <name evidence="3" type="ORF">Hsar01_03986</name>
</gene>
<dbReference type="InterPro" id="IPR022156">
    <property type="entry name" value="Uncharacterised_YfbK_N"/>
</dbReference>
<dbReference type="PANTHER" id="PTHR10579">
    <property type="entry name" value="CALCIUM-ACTIVATED CHLORIDE CHANNEL REGULATOR"/>
    <property type="match status" value="1"/>
</dbReference>
<proteinExistence type="predicted"/>
<keyword evidence="4" id="KW-1185">Reference proteome</keyword>
<dbReference type="Pfam" id="PF12034">
    <property type="entry name" value="YfbK_C"/>
    <property type="match status" value="1"/>
</dbReference>
<feature type="domain" description="VWFA" evidence="2">
    <location>
        <begin position="332"/>
        <end position="512"/>
    </location>
</feature>